<dbReference type="PANTHER" id="PTHR42953">
    <property type="entry name" value="HIGH-AFFINITY ZINC UPTAKE SYSTEM PROTEIN ZNUA-RELATED"/>
    <property type="match status" value="1"/>
</dbReference>
<evidence type="ECO:0000313" key="3">
    <source>
        <dbReference type="Proteomes" id="UP000218327"/>
    </source>
</evidence>
<dbReference type="Pfam" id="PF01297">
    <property type="entry name" value="ZnuA"/>
    <property type="match status" value="1"/>
</dbReference>
<dbReference type="EMBL" id="NVVJ01000001">
    <property type="protein sequence ID" value="PCJ28737.1"/>
    <property type="molecule type" value="Genomic_DNA"/>
</dbReference>
<keyword evidence="1" id="KW-0732">Signal</keyword>
<gene>
    <name evidence="2" type="ORF">COA96_00715</name>
</gene>
<dbReference type="Gene3D" id="3.40.50.1980">
    <property type="entry name" value="Nitrogenase molybdenum iron protein domain"/>
    <property type="match status" value="2"/>
</dbReference>
<dbReference type="InterPro" id="IPR006127">
    <property type="entry name" value="ZnuA-like"/>
</dbReference>
<evidence type="ECO:0000313" key="2">
    <source>
        <dbReference type="EMBL" id="PCJ28737.1"/>
    </source>
</evidence>
<comment type="caution">
    <text evidence="2">The sequence shown here is derived from an EMBL/GenBank/DDBJ whole genome shotgun (WGS) entry which is preliminary data.</text>
</comment>
<dbReference type="GO" id="GO:0046872">
    <property type="term" value="F:metal ion binding"/>
    <property type="evidence" value="ECO:0007669"/>
    <property type="project" value="InterPro"/>
</dbReference>
<sequence>MKTIFKWNYTLLLITGLALLAPTVSAQQDSSNGTEELILTSLPVTFFLASSLLADTAINVRNLPPRGRRLNGQANYFESRAESLAETFNAAIAVITIGKLWRDDPIFTAVRGSNIRVVEIDATKPWSSTLEGVSIAMSPRQDASWMPNSTVNAVSAATPSLFFWLSLANANRSADIIARDLMRLLPDEASQIQVNLTTLRRKLLDLQHRYEIAFLEVPDVTVFSLASELVYLTSDLGLFVDGSFYKQDIYWTEDDLVGLSNHLRNNQVAVVLHKWEPAEPILNAIESAGASLVVVETLDSGIVESGNMLAESYFLMMEANLENIRAALAATSRN</sequence>
<dbReference type="InterPro" id="IPR050492">
    <property type="entry name" value="Bact_metal-bind_prot9"/>
</dbReference>
<evidence type="ECO:0008006" key="4">
    <source>
        <dbReference type="Google" id="ProtNLM"/>
    </source>
</evidence>
<dbReference type="SUPFAM" id="SSF53807">
    <property type="entry name" value="Helical backbone' metal receptor"/>
    <property type="match status" value="1"/>
</dbReference>
<dbReference type="AlphaFoldDB" id="A0A2A5BB08"/>
<dbReference type="GO" id="GO:0030001">
    <property type="term" value="P:metal ion transport"/>
    <property type="evidence" value="ECO:0007669"/>
    <property type="project" value="InterPro"/>
</dbReference>
<organism evidence="2 3">
    <name type="scientific">SAR86 cluster bacterium</name>
    <dbReference type="NCBI Taxonomy" id="2030880"/>
    <lineage>
        <taxon>Bacteria</taxon>
        <taxon>Pseudomonadati</taxon>
        <taxon>Pseudomonadota</taxon>
        <taxon>Gammaproteobacteria</taxon>
        <taxon>SAR86 cluster</taxon>
    </lineage>
</organism>
<feature type="signal peptide" evidence="1">
    <location>
        <begin position="1"/>
        <end position="26"/>
    </location>
</feature>
<evidence type="ECO:0000256" key="1">
    <source>
        <dbReference type="SAM" id="SignalP"/>
    </source>
</evidence>
<name>A0A2A5BB08_9GAMM</name>
<feature type="chain" id="PRO_5013128242" description="Metal ion ABC transporter substrate-binding protein" evidence="1">
    <location>
        <begin position="27"/>
        <end position="334"/>
    </location>
</feature>
<protein>
    <recommendedName>
        <fullName evidence="4">Metal ion ABC transporter substrate-binding protein</fullName>
    </recommendedName>
</protein>
<dbReference type="Proteomes" id="UP000218327">
    <property type="component" value="Unassembled WGS sequence"/>
</dbReference>
<proteinExistence type="predicted"/>
<accession>A0A2A5BB08</accession>
<reference evidence="3" key="1">
    <citation type="submission" date="2017-08" db="EMBL/GenBank/DDBJ databases">
        <title>A dynamic microbial community with high functional redundancy inhabits the cold, oxic subseafloor aquifer.</title>
        <authorList>
            <person name="Tully B.J."/>
            <person name="Wheat C.G."/>
            <person name="Glazer B.T."/>
            <person name="Huber J.A."/>
        </authorList>
    </citation>
    <scope>NUCLEOTIDE SEQUENCE [LARGE SCALE GENOMIC DNA]</scope>
</reference>
<dbReference type="PANTHER" id="PTHR42953:SF4">
    <property type="entry name" value="METAL ABC TRANSPORTER SUBSTRATE-BINDING PROTEIN"/>
    <property type="match status" value="1"/>
</dbReference>